<keyword evidence="4 12" id="KW-0863">Zinc-finger</keyword>
<comment type="function">
    <text evidence="13">DNA-binding transcription regulator that regulates endothelial cell proliferation and G1/S cell-cycle progression. Specifically binds the 5'-[AT]NTNN[GT]GGCA[AGT]-3' core DNA sequence and acts by modulating expression of pRB-E2F cell-cycle target genes.</text>
</comment>
<keyword evidence="5" id="KW-0862">Zinc</keyword>
<dbReference type="PROSITE" id="PS50950">
    <property type="entry name" value="ZF_THAP"/>
    <property type="match status" value="1"/>
</dbReference>
<feature type="non-terminal residue" evidence="15">
    <location>
        <position position="97"/>
    </location>
</feature>
<gene>
    <name evidence="15" type="ORF">M9458_025050</name>
</gene>
<comment type="caution">
    <text evidence="15">The sequence shown here is derived from an EMBL/GenBank/DDBJ whole genome shotgun (WGS) entry which is preliminary data.</text>
</comment>
<dbReference type="PANTHER" id="PTHR46600:SF1">
    <property type="entry name" value="THAP DOMAIN-CONTAINING PROTEIN 1"/>
    <property type="match status" value="1"/>
</dbReference>
<dbReference type="GO" id="GO:0008270">
    <property type="term" value="F:zinc ion binding"/>
    <property type="evidence" value="ECO:0007669"/>
    <property type="project" value="UniProtKB-KW"/>
</dbReference>
<dbReference type="GO" id="GO:0003700">
    <property type="term" value="F:DNA-binding transcription factor activity"/>
    <property type="evidence" value="ECO:0007669"/>
    <property type="project" value="UniProtKB-UniRule"/>
</dbReference>
<evidence type="ECO:0000256" key="12">
    <source>
        <dbReference type="PROSITE-ProRule" id="PRU00309"/>
    </source>
</evidence>
<dbReference type="InterPro" id="IPR006612">
    <property type="entry name" value="THAP_Znf"/>
</dbReference>
<dbReference type="SMART" id="SM00692">
    <property type="entry name" value="DM3"/>
    <property type="match status" value="1"/>
</dbReference>
<evidence type="ECO:0000256" key="3">
    <source>
        <dbReference type="ARBA" id="ARBA00022723"/>
    </source>
</evidence>
<sequence length="97" mass="11141">MFRFPKDPEEFRKWEKQVQKTRKNWVAKTYSHLCSEHFSKDCFDPKSYATAKTMGFKGLRLKDGAVPTVFIRPPGASCPLCTKRKRGATTDPQQLAS</sequence>
<dbReference type="Proteomes" id="UP001529510">
    <property type="component" value="Unassembled WGS sequence"/>
</dbReference>
<dbReference type="InterPro" id="IPR026516">
    <property type="entry name" value="THAP1/10"/>
</dbReference>
<keyword evidence="10 13" id="KW-0539">Nucleus</keyword>
<dbReference type="GO" id="GO:0043565">
    <property type="term" value="F:sequence-specific DNA binding"/>
    <property type="evidence" value="ECO:0007669"/>
    <property type="project" value="UniProtKB-UniRule"/>
</dbReference>
<protein>
    <recommendedName>
        <fullName evidence="13">THAP domain-containing protein 1</fullName>
    </recommendedName>
</protein>
<evidence type="ECO:0000313" key="16">
    <source>
        <dbReference type="Proteomes" id="UP001529510"/>
    </source>
</evidence>
<evidence type="ECO:0000313" key="15">
    <source>
        <dbReference type="EMBL" id="KAL0179608.1"/>
    </source>
</evidence>
<keyword evidence="11 13" id="KW-0131">Cell cycle</keyword>
<dbReference type="GO" id="GO:0005654">
    <property type="term" value="C:nucleoplasm"/>
    <property type="evidence" value="ECO:0007669"/>
    <property type="project" value="UniProtKB-SubCell"/>
</dbReference>
<evidence type="ECO:0000256" key="6">
    <source>
        <dbReference type="ARBA" id="ARBA00023015"/>
    </source>
</evidence>
<keyword evidence="8 12" id="KW-0238">DNA-binding</keyword>
<name>A0ABD0Q000_CIRMR</name>
<keyword evidence="16" id="KW-1185">Reference proteome</keyword>
<keyword evidence="6 13" id="KW-0805">Transcription regulation</keyword>
<evidence type="ECO:0000256" key="1">
    <source>
        <dbReference type="ARBA" id="ARBA00004642"/>
    </source>
</evidence>
<organism evidence="15 16">
    <name type="scientific">Cirrhinus mrigala</name>
    <name type="common">Mrigala</name>
    <dbReference type="NCBI Taxonomy" id="683832"/>
    <lineage>
        <taxon>Eukaryota</taxon>
        <taxon>Metazoa</taxon>
        <taxon>Chordata</taxon>
        <taxon>Craniata</taxon>
        <taxon>Vertebrata</taxon>
        <taxon>Euteleostomi</taxon>
        <taxon>Actinopterygii</taxon>
        <taxon>Neopterygii</taxon>
        <taxon>Teleostei</taxon>
        <taxon>Ostariophysi</taxon>
        <taxon>Cypriniformes</taxon>
        <taxon>Cyprinidae</taxon>
        <taxon>Labeoninae</taxon>
        <taxon>Labeonini</taxon>
        <taxon>Cirrhinus</taxon>
    </lineage>
</organism>
<evidence type="ECO:0000256" key="2">
    <source>
        <dbReference type="ARBA" id="ARBA00006177"/>
    </source>
</evidence>
<feature type="domain" description="THAP-type" evidence="14">
    <location>
        <begin position="1"/>
        <end position="70"/>
    </location>
</feature>
<dbReference type="Pfam" id="PF05485">
    <property type="entry name" value="THAP"/>
    <property type="match status" value="1"/>
</dbReference>
<dbReference type="EMBL" id="JAMKFB020000012">
    <property type="protein sequence ID" value="KAL0179608.1"/>
    <property type="molecule type" value="Genomic_DNA"/>
</dbReference>
<dbReference type="GO" id="GO:0001935">
    <property type="term" value="P:endothelial cell proliferation"/>
    <property type="evidence" value="ECO:0007669"/>
    <property type="project" value="UniProtKB-UniRule"/>
</dbReference>
<keyword evidence="9 13" id="KW-0804">Transcription</keyword>
<evidence type="ECO:0000256" key="9">
    <source>
        <dbReference type="ARBA" id="ARBA00023163"/>
    </source>
</evidence>
<evidence type="ECO:0000256" key="10">
    <source>
        <dbReference type="ARBA" id="ARBA00023242"/>
    </source>
</evidence>
<evidence type="ECO:0000256" key="4">
    <source>
        <dbReference type="ARBA" id="ARBA00022771"/>
    </source>
</evidence>
<evidence type="ECO:0000256" key="11">
    <source>
        <dbReference type="ARBA" id="ARBA00023306"/>
    </source>
</evidence>
<dbReference type="PANTHER" id="PTHR46600">
    <property type="entry name" value="THAP DOMAIN-CONTAINING"/>
    <property type="match status" value="1"/>
</dbReference>
<evidence type="ECO:0000259" key="14">
    <source>
        <dbReference type="PROSITE" id="PS50950"/>
    </source>
</evidence>
<comment type="subcellular location">
    <subcellularLocation>
        <location evidence="1 13">Nucleus</location>
        <location evidence="1 13">Nucleoplasm</location>
    </subcellularLocation>
</comment>
<accession>A0ABD0Q000</accession>
<keyword evidence="3" id="KW-0479">Metal-binding</keyword>
<evidence type="ECO:0000256" key="8">
    <source>
        <dbReference type="ARBA" id="ARBA00023125"/>
    </source>
</evidence>
<comment type="similarity">
    <text evidence="2 13">Belongs to the THAP1 family.</text>
</comment>
<proteinExistence type="inferred from homology"/>
<evidence type="ECO:0000256" key="13">
    <source>
        <dbReference type="RuleBase" id="RU369073"/>
    </source>
</evidence>
<reference evidence="15 16" key="1">
    <citation type="submission" date="2024-05" db="EMBL/GenBank/DDBJ databases">
        <title>Genome sequencing and assembly of Indian major carp, Cirrhinus mrigala (Hamilton, 1822).</title>
        <authorList>
            <person name="Mohindra V."/>
            <person name="Chowdhury L.M."/>
            <person name="Lal K."/>
            <person name="Jena J.K."/>
        </authorList>
    </citation>
    <scope>NUCLEOTIDE SEQUENCE [LARGE SCALE GENOMIC DNA]</scope>
    <source>
        <strain evidence="15">CM1030</strain>
        <tissue evidence="15">Blood</tissue>
    </source>
</reference>
<dbReference type="SUPFAM" id="SSF57716">
    <property type="entry name" value="Glucocorticoid receptor-like (DNA-binding domain)"/>
    <property type="match status" value="1"/>
</dbReference>
<dbReference type="AlphaFoldDB" id="A0ABD0Q000"/>
<keyword evidence="7 13" id="KW-0175">Coiled coil</keyword>
<dbReference type="SMART" id="SM00980">
    <property type="entry name" value="THAP"/>
    <property type="match status" value="1"/>
</dbReference>
<evidence type="ECO:0000256" key="7">
    <source>
        <dbReference type="ARBA" id="ARBA00023054"/>
    </source>
</evidence>
<evidence type="ECO:0000256" key="5">
    <source>
        <dbReference type="ARBA" id="ARBA00022833"/>
    </source>
</evidence>